<proteinExistence type="predicted"/>
<comment type="caution">
    <text evidence="1">The sequence shown here is derived from an EMBL/GenBank/DDBJ whole genome shotgun (WGS) entry which is preliminary data.</text>
</comment>
<name>A0ACC2VY77_9TREE</name>
<gene>
    <name evidence="1" type="ORF">QFC21_002216</name>
</gene>
<organism evidence="1 2">
    <name type="scientific">Naganishia friedmannii</name>
    <dbReference type="NCBI Taxonomy" id="89922"/>
    <lineage>
        <taxon>Eukaryota</taxon>
        <taxon>Fungi</taxon>
        <taxon>Dikarya</taxon>
        <taxon>Basidiomycota</taxon>
        <taxon>Agaricomycotina</taxon>
        <taxon>Tremellomycetes</taxon>
        <taxon>Filobasidiales</taxon>
        <taxon>Filobasidiaceae</taxon>
        <taxon>Naganishia</taxon>
    </lineage>
</organism>
<evidence type="ECO:0000313" key="1">
    <source>
        <dbReference type="EMBL" id="KAJ9103756.1"/>
    </source>
</evidence>
<dbReference type="Proteomes" id="UP001227268">
    <property type="component" value="Unassembled WGS sequence"/>
</dbReference>
<dbReference type="EMBL" id="JASBWT010000006">
    <property type="protein sequence ID" value="KAJ9103756.1"/>
    <property type="molecule type" value="Genomic_DNA"/>
</dbReference>
<reference evidence="1" key="1">
    <citation type="submission" date="2023-04" db="EMBL/GenBank/DDBJ databases">
        <title>Draft Genome sequencing of Naganishia species isolated from polar environments using Oxford Nanopore Technology.</title>
        <authorList>
            <person name="Leo P."/>
            <person name="Venkateswaran K."/>
        </authorList>
    </citation>
    <scope>NUCLEOTIDE SEQUENCE</scope>
    <source>
        <strain evidence="1">MNA-CCFEE 5423</strain>
    </source>
</reference>
<protein>
    <submittedName>
        <fullName evidence="1">Uncharacterized protein</fullName>
    </submittedName>
</protein>
<sequence length="261" mass="29424">MSPTAYELDLTSNFKVHPDINIGYLKEYHSSPDRLGPREHDETPMAPVNIGAVTLGFDVEAIRAHRKDKTGKKNRRSRSRQCDDSDITHLSKISGLESETNILTGRTTILLDSKLANTVRPSAFKTNLHLGDKIGIFDYDPQSIFGSLNSAELQLPDLYQGDVQYKSCAIQQLDADNITGVESDDENQASASFDRACRMPVPVLDNKDLNNTAYMNTMNPSSDEDDTDNDDDILEANSIVRHLWLRRTNDIRFQIRHRSRN</sequence>
<accession>A0ACC2VY77</accession>
<evidence type="ECO:0000313" key="2">
    <source>
        <dbReference type="Proteomes" id="UP001227268"/>
    </source>
</evidence>
<keyword evidence="2" id="KW-1185">Reference proteome</keyword>